<dbReference type="InterPro" id="IPR008930">
    <property type="entry name" value="Terpenoid_cyclase/PrenylTrfase"/>
</dbReference>
<protein>
    <recommendedName>
        <fullName evidence="15">Alpha-2-macroglobulin</fullName>
    </recommendedName>
</protein>
<evidence type="ECO:0000313" key="13">
    <source>
        <dbReference type="EMBL" id="CAG5115610.1"/>
    </source>
</evidence>
<dbReference type="Pfam" id="PF07678">
    <property type="entry name" value="TED_complement"/>
    <property type="match status" value="1"/>
</dbReference>
<dbReference type="InterPro" id="IPR009048">
    <property type="entry name" value="A-macroglobulin_rcpt-bd"/>
</dbReference>
<reference evidence="13" key="1">
    <citation type="submission" date="2021-04" db="EMBL/GenBank/DDBJ databases">
        <authorList>
            <consortium name="Molecular Ecology Group"/>
        </authorList>
    </citation>
    <scope>NUCLEOTIDE SEQUENCE</scope>
</reference>
<comment type="subcellular location">
    <subcellularLocation>
        <location evidence="1">Secreted</location>
    </subcellularLocation>
</comment>
<keyword evidence="6" id="KW-0722">Serine protease inhibitor</keyword>
<dbReference type="Pfam" id="PF07677">
    <property type="entry name" value="A2M_recep"/>
    <property type="match status" value="1"/>
</dbReference>
<evidence type="ECO:0000256" key="6">
    <source>
        <dbReference type="ARBA" id="ARBA00022900"/>
    </source>
</evidence>
<evidence type="ECO:0000259" key="10">
    <source>
        <dbReference type="SMART" id="SM01359"/>
    </source>
</evidence>
<proteinExistence type="inferred from homology"/>
<keyword evidence="14" id="KW-1185">Reference proteome</keyword>
<dbReference type="FunFam" id="2.60.40.1930:FF:000001">
    <property type="entry name" value="CD109 isoform 3"/>
    <property type="match status" value="1"/>
</dbReference>
<dbReference type="Gene3D" id="2.60.40.690">
    <property type="entry name" value="Alpha-macroglobulin, receptor-binding domain"/>
    <property type="match status" value="1"/>
</dbReference>
<dbReference type="Gene3D" id="1.50.10.20">
    <property type="match status" value="1"/>
</dbReference>
<gene>
    <name evidence="13" type="ORF">CUNI_LOCUS1168</name>
</gene>
<evidence type="ECO:0000256" key="9">
    <source>
        <dbReference type="SAM" id="MobiDB-lite"/>
    </source>
</evidence>
<organism evidence="13 14">
    <name type="scientific">Candidula unifasciata</name>
    <dbReference type="NCBI Taxonomy" id="100452"/>
    <lineage>
        <taxon>Eukaryota</taxon>
        <taxon>Metazoa</taxon>
        <taxon>Spiralia</taxon>
        <taxon>Lophotrochozoa</taxon>
        <taxon>Mollusca</taxon>
        <taxon>Gastropoda</taxon>
        <taxon>Heterobranchia</taxon>
        <taxon>Euthyneura</taxon>
        <taxon>Panpulmonata</taxon>
        <taxon>Eupulmonata</taxon>
        <taxon>Stylommatophora</taxon>
        <taxon>Helicina</taxon>
        <taxon>Helicoidea</taxon>
        <taxon>Geomitridae</taxon>
        <taxon>Candidula</taxon>
    </lineage>
</organism>
<feature type="compositionally biased region" description="Polar residues" evidence="9">
    <location>
        <begin position="511"/>
        <end position="522"/>
    </location>
</feature>
<dbReference type="Gene3D" id="2.60.40.1930">
    <property type="match status" value="2"/>
</dbReference>
<dbReference type="SUPFAM" id="SSF81296">
    <property type="entry name" value="E set domains"/>
    <property type="match status" value="1"/>
</dbReference>
<dbReference type="SMART" id="SM01359">
    <property type="entry name" value="A2M_N_2"/>
    <property type="match status" value="1"/>
</dbReference>
<dbReference type="InterPro" id="IPR041555">
    <property type="entry name" value="MG3"/>
</dbReference>
<dbReference type="SMART" id="SM01361">
    <property type="entry name" value="A2M_recep"/>
    <property type="match status" value="1"/>
</dbReference>
<name>A0A8S3YKP5_9EUPU</name>
<dbReference type="EMBL" id="CAJHNH020000138">
    <property type="protein sequence ID" value="CAG5115610.1"/>
    <property type="molecule type" value="Genomic_DNA"/>
</dbReference>
<dbReference type="Pfam" id="PF00207">
    <property type="entry name" value="A2M"/>
    <property type="match status" value="1"/>
</dbReference>
<dbReference type="PROSITE" id="PS00477">
    <property type="entry name" value="ALPHA_2_MACROGLOBULIN"/>
    <property type="match status" value="1"/>
</dbReference>
<keyword evidence="8" id="KW-0325">Glycoprotein</keyword>
<evidence type="ECO:0000259" key="12">
    <source>
        <dbReference type="SMART" id="SM01361"/>
    </source>
</evidence>
<dbReference type="Pfam" id="PF07703">
    <property type="entry name" value="A2M_BRD"/>
    <property type="match status" value="1"/>
</dbReference>
<dbReference type="SUPFAM" id="SSF48239">
    <property type="entry name" value="Terpenoid cyclases/Protein prenyltransferases"/>
    <property type="match status" value="1"/>
</dbReference>
<evidence type="ECO:0000256" key="2">
    <source>
        <dbReference type="ARBA" id="ARBA00010952"/>
    </source>
</evidence>
<dbReference type="SMART" id="SM01419">
    <property type="entry name" value="Thiol-ester_cl"/>
    <property type="match status" value="1"/>
</dbReference>
<dbReference type="InterPro" id="IPR011626">
    <property type="entry name" value="Alpha-macroglobulin_TED"/>
</dbReference>
<evidence type="ECO:0000259" key="11">
    <source>
        <dbReference type="SMART" id="SM01360"/>
    </source>
</evidence>
<dbReference type="FunFam" id="1.50.10.20:FF:000001">
    <property type="entry name" value="CD109 isoform 1"/>
    <property type="match status" value="1"/>
</dbReference>
<feature type="domain" description="Alpha-macroglobulin receptor-binding" evidence="12">
    <location>
        <begin position="1424"/>
        <end position="1518"/>
    </location>
</feature>
<comment type="caution">
    <text evidence="13">The sequence shown here is derived from an EMBL/GenBank/DDBJ whole genome shotgun (WGS) entry which is preliminary data.</text>
</comment>
<dbReference type="InterPro" id="IPR041813">
    <property type="entry name" value="A2M_TED"/>
</dbReference>
<keyword evidence="3" id="KW-0964">Secreted</keyword>
<dbReference type="SUPFAM" id="SSF49410">
    <property type="entry name" value="Alpha-macroglobulin receptor domain"/>
    <property type="match status" value="1"/>
</dbReference>
<dbReference type="GO" id="GO:0004867">
    <property type="term" value="F:serine-type endopeptidase inhibitor activity"/>
    <property type="evidence" value="ECO:0007669"/>
    <property type="project" value="UniProtKB-KW"/>
</dbReference>
<dbReference type="Pfam" id="PF01835">
    <property type="entry name" value="MG2"/>
    <property type="match status" value="1"/>
</dbReference>
<keyword evidence="4" id="KW-0646">Protease inhibitor</keyword>
<dbReference type="InterPro" id="IPR050473">
    <property type="entry name" value="A2M/Complement_sys"/>
</dbReference>
<evidence type="ECO:0000256" key="4">
    <source>
        <dbReference type="ARBA" id="ARBA00022690"/>
    </source>
</evidence>
<evidence type="ECO:0008006" key="15">
    <source>
        <dbReference type="Google" id="ProtNLM"/>
    </source>
</evidence>
<dbReference type="PANTHER" id="PTHR11412">
    <property type="entry name" value="MACROGLOBULIN / COMPLEMENT"/>
    <property type="match status" value="1"/>
</dbReference>
<accession>A0A8S3YKP5</accession>
<dbReference type="Pfam" id="PF17789">
    <property type="entry name" value="MG4"/>
    <property type="match status" value="1"/>
</dbReference>
<evidence type="ECO:0000256" key="3">
    <source>
        <dbReference type="ARBA" id="ARBA00022525"/>
    </source>
</evidence>
<feature type="non-terminal residue" evidence="13">
    <location>
        <position position="1656"/>
    </location>
</feature>
<dbReference type="GO" id="GO:0005615">
    <property type="term" value="C:extracellular space"/>
    <property type="evidence" value="ECO:0007669"/>
    <property type="project" value="InterPro"/>
</dbReference>
<dbReference type="InterPro" id="IPR013783">
    <property type="entry name" value="Ig-like_fold"/>
</dbReference>
<dbReference type="SMART" id="SM01360">
    <property type="entry name" value="A2M"/>
    <property type="match status" value="1"/>
</dbReference>
<evidence type="ECO:0000256" key="7">
    <source>
        <dbReference type="ARBA" id="ARBA00023157"/>
    </source>
</evidence>
<dbReference type="Proteomes" id="UP000678393">
    <property type="component" value="Unassembled WGS sequence"/>
</dbReference>
<dbReference type="InterPro" id="IPR014756">
    <property type="entry name" value="Ig_E-set"/>
</dbReference>
<dbReference type="InterPro" id="IPR047565">
    <property type="entry name" value="Alpha-macroglob_thiol-ester_cl"/>
</dbReference>
<dbReference type="Pfam" id="PF17791">
    <property type="entry name" value="MG3"/>
    <property type="match status" value="1"/>
</dbReference>
<dbReference type="Gene3D" id="2.60.120.1540">
    <property type="match status" value="1"/>
</dbReference>
<dbReference type="InterPro" id="IPR040839">
    <property type="entry name" value="MG4"/>
</dbReference>
<feature type="compositionally biased region" description="Low complexity" evidence="9">
    <location>
        <begin position="497"/>
        <end position="508"/>
    </location>
</feature>
<dbReference type="InterPro" id="IPR001599">
    <property type="entry name" value="Macroglobln_a2"/>
</dbReference>
<dbReference type="PANTHER" id="PTHR11412:SF171">
    <property type="entry name" value="PREGNANCY ZONE PROTEIN-LIKE PROTEIN"/>
    <property type="match status" value="1"/>
</dbReference>
<feature type="domain" description="Alpha-2-macroglobulin bait region" evidence="10">
    <location>
        <begin position="421"/>
        <end position="651"/>
    </location>
</feature>
<dbReference type="InterPro" id="IPR002890">
    <property type="entry name" value="MG2"/>
</dbReference>
<keyword evidence="5" id="KW-0732">Signal</keyword>
<evidence type="ECO:0000313" key="14">
    <source>
        <dbReference type="Proteomes" id="UP000678393"/>
    </source>
</evidence>
<dbReference type="Gene3D" id="2.60.40.10">
    <property type="entry name" value="Immunoglobulins"/>
    <property type="match status" value="2"/>
</dbReference>
<dbReference type="InterPro" id="IPR036595">
    <property type="entry name" value="A-macroglobulin_rcpt-bd_sf"/>
</dbReference>
<feature type="region of interest" description="Disordered" evidence="9">
    <location>
        <begin position="475"/>
        <end position="546"/>
    </location>
</feature>
<dbReference type="CDD" id="cd02897">
    <property type="entry name" value="A2M_2"/>
    <property type="match status" value="1"/>
</dbReference>
<evidence type="ECO:0000256" key="8">
    <source>
        <dbReference type="ARBA" id="ARBA00023180"/>
    </source>
</evidence>
<dbReference type="OrthoDB" id="9998011at2759"/>
<dbReference type="Gene3D" id="6.20.50.160">
    <property type="match status" value="1"/>
</dbReference>
<sequence>GFIFTMPNTLRYGSTSEFCLTLHGDSQSQNVTMTLVKDGQNALEVHDTFPVGKHKCKKFQVPKPDEYSLLLANDDGVMHDEVAVSVLGDKLLTLVQTDKPIYKPGQKVKFRVLTLMSNLKPRIGKIKSIFVIDPNDIRVKQYLNVETKGISSLEFQLAAEAKLGKWKIEILVDEADEQHRQYTFGDFEVMEYVLPRFEVEIIPPPYILANQESAEAKVCAKYTYGKNVSGFLDVDVCWSAFYGPPLPCIKEVVKISGCHIFSFAIADVVKRSYHFHAYELQIKASVTEDGTGAVVNASKNGPSWTDIPLKMQLDDYTNGFFKPGLPYYGQVTVMNLDGTPAGGESITITASDMNNNLKFSKTFISDRYGIVEFSLCRSFTEDSTSISIEAAAEKYTSVEGLNTPRAYKAIKQWFSPSLSYIQIPRIDLSGHCGKSLTLSIPFTTQINTNIEFNYQVMTQGKVISTGQISYNQSTSYPGRDQILPPSNICLHDKEATPESTTTSENSPAGSDETSTLTQQTDGGNVESEDTSPSSNRHPRSLINPFDGEAEFKDPIVRSDNISDVVANFLLDLPVKPMMSPKFTLLVYYIRPDGEVVADSMQFQINPCFENEVAMEFNKTTVLPGENIDINLTASPGSVCAIGVVDRSVNILGGKHQITAEKVFRKIGELNADQFVEAAFLFPRDNYCEQRARKFGVTQESYRSYTSPFVDAMQAFKSSGFLVLSNLNLETRPCTTEAVVMYDVAMEHEFMMPGPELVNAVPITSVPRSPQTSVRSHFPETWLWDLHIVGDSGETVLTETAPHTITEWVGNAMCLDQEKGFGISKLTSLTTFQPFFLSLHLPYAAVRGERLPIMFTVYNYLEKCLHIQLTLDLEKNFKIHNYKQNQEPVCVCGGSSHTAKFYATANEIGSLPVFAKAEIIPGLCGNTIDVDTTYVGLSDAVKRQVFVKAEGVEQEYTHTSYICSKGDDSKQEIVILPLPTEGEIVKDSARGEVKLIGDIMGPVLSNLNNLVRMPAGCGEQNMIGFVPNILVLKYLASIGKITKDIQENAVKYMEIGYQRELTYRHKDGSYSAFGENDPRGSVWLTAFVVKSFAQARPFIYIDEKDLTLSLKFLRLSQLETGCFRETGKVFQSYMMGGLGSDKDKESNTALTAYVLSALLIANVNTSEPVIVGGMTCINSDFQQKKGKMDPYTLSLVAYANSLHQPNSRVGHEVLRILESKANRNGSLKYWSRDTPKPKPVNTWFYYAAPSAEVEMTSYALMAYLNLYGERGIEHSHNIAMWLSQQRNPNGGFSSTQDTVVGLQALSEFASLAYNKDGTELEVSVTGNQMTQSFSVSEKEHTTLLLQSAPIPVLPNKLSITTKGVGCVLVQSSVHYNKQPKDLQGDEKPSLHLKVKTMRYVHNIDRCDRRTISLSVGKRGKQGLEDGMSLVTIKMVTSWSPVPESLTKLRSLFPLLGIKRMEYSEEQGVLTLYFDELSRKPKEFSIDVEQDRDLAVSAPKPAEVKIFQYYETDVSAIESYELKTICGTKAEIPILPNVNEEDNPLLQRRIANKINEKHKSISRGNLNQLIIKFIDINILLGHLYNDGSNVCPKCVPIKYEPKNLKELVCNSTFVKRVLMLVHDAVSADRILNLDSTSLVLIADKKIEKQVRKFRKSCS</sequence>
<dbReference type="Gene3D" id="2.20.130.20">
    <property type="match status" value="1"/>
</dbReference>
<feature type="domain" description="Alpha-2-macroglobulin" evidence="11">
    <location>
        <begin position="780"/>
        <end position="870"/>
    </location>
</feature>
<evidence type="ECO:0000256" key="5">
    <source>
        <dbReference type="ARBA" id="ARBA00022729"/>
    </source>
</evidence>
<dbReference type="InterPro" id="IPR019742">
    <property type="entry name" value="MacrogloblnA2_CS"/>
</dbReference>
<dbReference type="InterPro" id="IPR011625">
    <property type="entry name" value="A2M_N_BRD"/>
</dbReference>
<comment type="similarity">
    <text evidence="2">Belongs to the protease inhibitor I39 (alpha-2-macroglobulin) family.</text>
</comment>
<keyword evidence="7" id="KW-1015">Disulfide bond</keyword>
<dbReference type="Gene3D" id="2.60.40.1940">
    <property type="match status" value="1"/>
</dbReference>
<evidence type="ECO:0000256" key="1">
    <source>
        <dbReference type="ARBA" id="ARBA00004613"/>
    </source>
</evidence>